<name>A0A8S3HRV5_9BILA</name>
<feature type="non-terminal residue" evidence="4">
    <location>
        <position position="1"/>
    </location>
</feature>
<dbReference type="EMBL" id="CAJOBH010229080">
    <property type="protein sequence ID" value="CAF5064135.1"/>
    <property type="molecule type" value="Genomic_DNA"/>
</dbReference>
<gene>
    <name evidence="3" type="ORF">BYL167_LOCUS59689</name>
    <name evidence="4" type="ORF">GIL414_LOCUS71293</name>
</gene>
<keyword evidence="2" id="KW-0812">Transmembrane</keyword>
<organism evidence="4 5">
    <name type="scientific">Rotaria magnacalcarata</name>
    <dbReference type="NCBI Taxonomy" id="392030"/>
    <lineage>
        <taxon>Eukaryota</taxon>
        <taxon>Metazoa</taxon>
        <taxon>Spiralia</taxon>
        <taxon>Gnathifera</taxon>
        <taxon>Rotifera</taxon>
        <taxon>Eurotatoria</taxon>
        <taxon>Bdelloidea</taxon>
        <taxon>Philodinida</taxon>
        <taxon>Philodinidae</taxon>
        <taxon>Rotaria</taxon>
    </lineage>
</organism>
<feature type="transmembrane region" description="Helical" evidence="2">
    <location>
        <begin position="13"/>
        <end position="37"/>
    </location>
</feature>
<protein>
    <submittedName>
        <fullName evidence="4">Uncharacterized protein</fullName>
    </submittedName>
</protein>
<evidence type="ECO:0000256" key="1">
    <source>
        <dbReference type="SAM" id="MobiDB-lite"/>
    </source>
</evidence>
<sequence length="93" mass="10663">NIIRTVSGPVPPWAIAVPSVLGFLIIILLLILGYIYYRRRQRNKKPGSYTLETMSSRSDRSSNEEFDSTHGGYSSRFDTDQGHTIWRPVKHKI</sequence>
<comment type="caution">
    <text evidence="4">The sequence shown here is derived from an EMBL/GenBank/DDBJ whole genome shotgun (WGS) entry which is preliminary data.</text>
</comment>
<evidence type="ECO:0000313" key="3">
    <source>
        <dbReference type="EMBL" id="CAF5064135.1"/>
    </source>
</evidence>
<evidence type="ECO:0000313" key="4">
    <source>
        <dbReference type="EMBL" id="CAF5186506.1"/>
    </source>
</evidence>
<accession>A0A8S3HRV5</accession>
<keyword evidence="2" id="KW-1133">Transmembrane helix</keyword>
<dbReference type="EMBL" id="CAJOBJ010334011">
    <property type="protein sequence ID" value="CAF5186506.1"/>
    <property type="molecule type" value="Genomic_DNA"/>
</dbReference>
<reference evidence="4" key="1">
    <citation type="submission" date="2021-02" db="EMBL/GenBank/DDBJ databases">
        <authorList>
            <person name="Nowell W R."/>
        </authorList>
    </citation>
    <scope>NUCLEOTIDE SEQUENCE</scope>
</reference>
<dbReference type="Proteomes" id="UP000681967">
    <property type="component" value="Unassembled WGS sequence"/>
</dbReference>
<keyword evidence="2" id="KW-0472">Membrane</keyword>
<dbReference type="Proteomes" id="UP000681720">
    <property type="component" value="Unassembled WGS sequence"/>
</dbReference>
<dbReference type="AlphaFoldDB" id="A0A8S3HRV5"/>
<evidence type="ECO:0000313" key="5">
    <source>
        <dbReference type="Proteomes" id="UP000681720"/>
    </source>
</evidence>
<proteinExistence type="predicted"/>
<feature type="region of interest" description="Disordered" evidence="1">
    <location>
        <begin position="47"/>
        <end position="80"/>
    </location>
</feature>
<evidence type="ECO:0000256" key="2">
    <source>
        <dbReference type="SAM" id="Phobius"/>
    </source>
</evidence>